<accession>A0A9P5JY00</accession>
<dbReference type="Pfam" id="PF10469">
    <property type="entry name" value="AKAP7_NLS"/>
    <property type="match status" value="1"/>
</dbReference>
<keyword evidence="3" id="KW-0436">Ligase</keyword>
<comment type="caution">
    <text evidence="3">The sequence shown here is derived from an EMBL/GenBank/DDBJ whole genome shotgun (WGS) entry which is preliminary data.</text>
</comment>
<feature type="domain" description="A-kinase anchor protein 7-like phosphoesterase" evidence="2">
    <location>
        <begin position="68"/>
        <end position="295"/>
    </location>
</feature>
<reference evidence="3" key="2">
    <citation type="journal article" date="2020" name="Nat. Commun.">
        <title>Large-scale genome sequencing of mycorrhizal fungi provides insights into the early evolution of symbiotic traits.</title>
        <authorList>
            <person name="Miyauchi S."/>
            <person name="Kiss E."/>
            <person name="Kuo A."/>
            <person name="Drula E."/>
            <person name="Kohler A."/>
            <person name="Sanchez-Garcia M."/>
            <person name="Morin E."/>
            <person name="Andreopoulos B."/>
            <person name="Barry K.W."/>
            <person name="Bonito G."/>
            <person name="Buee M."/>
            <person name="Carver A."/>
            <person name="Chen C."/>
            <person name="Cichocki N."/>
            <person name="Clum A."/>
            <person name="Culley D."/>
            <person name="Crous P.W."/>
            <person name="Fauchery L."/>
            <person name="Girlanda M."/>
            <person name="Hayes R.D."/>
            <person name="Keri Z."/>
            <person name="LaButti K."/>
            <person name="Lipzen A."/>
            <person name="Lombard V."/>
            <person name="Magnuson J."/>
            <person name="Maillard F."/>
            <person name="Murat C."/>
            <person name="Nolan M."/>
            <person name="Ohm R.A."/>
            <person name="Pangilinan J."/>
            <person name="Pereira M.F."/>
            <person name="Perotto S."/>
            <person name="Peter M."/>
            <person name="Pfister S."/>
            <person name="Riley R."/>
            <person name="Sitrit Y."/>
            <person name="Stielow J.B."/>
            <person name="Szollosi G."/>
            <person name="Zifcakova L."/>
            <person name="Stursova M."/>
            <person name="Spatafora J.W."/>
            <person name="Tedersoo L."/>
            <person name="Vaario L.M."/>
            <person name="Yamada A."/>
            <person name="Yan M."/>
            <person name="Wang P."/>
            <person name="Xu J."/>
            <person name="Bruns T."/>
            <person name="Baldrian P."/>
            <person name="Vilgalys R."/>
            <person name="Dunand C."/>
            <person name="Henrissat B."/>
            <person name="Grigoriev I.V."/>
            <person name="Hibbett D."/>
            <person name="Nagy L.G."/>
            <person name="Martin F.M."/>
        </authorList>
    </citation>
    <scope>NUCLEOTIDE SEQUENCE</scope>
    <source>
        <strain evidence="3">Prilba</strain>
    </source>
</reference>
<reference evidence="3" key="1">
    <citation type="submission" date="2019-10" db="EMBL/GenBank/DDBJ databases">
        <authorList>
            <consortium name="DOE Joint Genome Institute"/>
            <person name="Kuo A."/>
            <person name="Miyauchi S."/>
            <person name="Kiss E."/>
            <person name="Drula E."/>
            <person name="Kohler A."/>
            <person name="Sanchez-Garcia M."/>
            <person name="Andreopoulos B."/>
            <person name="Barry K.W."/>
            <person name="Bonito G."/>
            <person name="Buee M."/>
            <person name="Carver A."/>
            <person name="Chen C."/>
            <person name="Cichocki N."/>
            <person name="Clum A."/>
            <person name="Culley D."/>
            <person name="Crous P.W."/>
            <person name="Fauchery L."/>
            <person name="Girlanda M."/>
            <person name="Hayes R."/>
            <person name="Keri Z."/>
            <person name="LaButti K."/>
            <person name="Lipzen A."/>
            <person name="Lombard V."/>
            <person name="Magnuson J."/>
            <person name="Maillard F."/>
            <person name="Morin E."/>
            <person name="Murat C."/>
            <person name="Nolan M."/>
            <person name="Ohm R."/>
            <person name="Pangilinan J."/>
            <person name="Pereira M."/>
            <person name="Perotto S."/>
            <person name="Peter M."/>
            <person name="Riley R."/>
            <person name="Sitrit Y."/>
            <person name="Stielow B."/>
            <person name="Szollosi G."/>
            <person name="Zifcakova L."/>
            <person name="Stursova M."/>
            <person name="Spatafora J.W."/>
            <person name="Tedersoo L."/>
            <person name="Vaario L.-M."/>
            <person name="Yamada A."/>
            <person name="Yan M."/>
            <person name="Wang P."/>
            <person name="Xu J."/>
            <person name="Bruns T."/>
            <person name="Baldrian P."/>
            <person name="Vilgalys R."/>
            <person name="Henrissat B."/>
            <person name="Grigoriev I.V."/>
            <person name="Hibbett D."/>
            <person name="Nagy L.G."/>
            <person name="Martin F.M."/>
        </authorList>
    </citation>
    <scope>NUCLEOTIDE SEQUENCE</scope>
    <source>
        <strain evidence="3">Prilba</strain>
    </source>
</reference>
<protein>
    <submittedName>
        <fullName evidence="3">AKAP7 2'5' RNA ligase-like domain-containing protein</fullName>
    </submittedName>
</protein>
<sequence>MATRRLFPTLSHKPVLSRSTSMSSKRHSSTTTNGSQQRQTRRPPKQQQQQQQRQQQQRRQPANPNSRPTHFLALPIGHHPELRNAMSALSSSWLAHEPPIEGLDPSIVVHPRRLHLTLGVMALGPNSDPNPNPSSGQGQGQGHDLAGATALLDSLAPRIRAVLAQSPLHVPLGRLTVIQSDPRRAHVLYAEPDVRSPDGRRLRAVCELVHGAFKEAGFLADERRHLKLHCTILNTSHRRTPGGQRRPAERIPFSFAAFPRASHEEGLGTWTVDELQICEMGSWAPDGAYVHVAGCNLRPDT</sequence>
<organism evidence="3 4">
    <name type="scientific">Russula ochroleuca</name>
    <dbReference type="NCBI Taxonomy" id="152965"/>
    <lineage>
        <taxon>Eukaryota</taxon>
        <taxon>Fungi</taxon>
        <taxon>Dikarya</taxon>
        <taxon>Basidiomycota</taxon>
        <taxon>Agaricomycotina</taxon>
        <taxon>Agaricomycetes</taxon>
        <taxon>Russulales</taxon>
        <taxon>Russulaceae</taxon>
        <taxon>Russula</taxon>
    </lineage>
</organism>
<dbReference type="InterPro" id="IPR009210">
    <property type="entry name" value="ASCC1"/>
</dbReference>
<evidence type="ECO:0000313" key="3">
    <source>
        <dbReference type="EMBL" id="KAF8470950.1"/>
    </source>
</evidence>
<evidence type="ECO:0000256" key="1">
    <source>
        <dbReference type="SAM" id="MobiDB-lite"/>
    </source>
</evidence>
<dbReference type="GO" id="GO:0016874">
    <property type="term" value="F:ligase activity"/>
    <property type="evidence" value="ECO:0007669"/>
    <property type="project" value="UniProtKB-KW"/>
</dbReference>
<dbReference type="GO" id="GO:0005634">
    <property type="term" value="C:nucleus"/>
    <property type="evidence" value="ECO:0007669"/>
    <property type="project" value="TreeGrafter"/>
</dbReference>
<evidence type="ECO:0000259" key="2">
    <source>
        <dbReference type="Pfam" id="PF10469"/>
    </source>
</evidence>
<dbReference type="AlphaFoldDB" id="A0A9P5JY00"/>
<feature type="compositionally biased region" description="Low complexity" evidence="1">
    <location>
        <begin position="45"/>
        <end position="61"/>
    </location>
</feature>
<dbReference type="PANTHER" id="PTHR13360">
    <property type="entry name" value="ACTIVATING SIGNAL COINTEGRATOR 1 COMPLEX SUBUNIT 1"/>
    <property type="match status" value="1"/>
</dbReference>
<feature type="compositionally biased region" description="Low complexity" evidence="1">
    <location>
        <begin position="125"/>
        <end position="136"/>
    </location>
</feature>
<dbReference type="GO" id="GO:0006355">
    <property type="term" value="P:regulation of DNA-templated transcription"/>
    <property type="evidence" value="ECO:0007669"/>
    <property type="project" value="TreeGrafter"/>
</dbReference>
<dbReference type="InterPro" id="IPR019510">
    <property type="entry name" value="AKAP7-like_phosphoesterase"/>
</dbReference>
<feature type="region of interest" description="Disordered" evidence="1">
    <location>
        <begin position="1"/>
        <end position="73"/>
    </location>
</feature>
<proteinExistence type="predicted"/>
<dbReference type="OrthoDB" id="277832at2759"/>
<feature type="compositionally biased region" description="Low complexity" evidence="1">
    <location>
        <begin position="17"/>
        <end position="38"/>
    </location>
</feature>
<dbReference type="Gene3D" id="3.90.1140.10">
    <property type="entry name" value="Cyclic phosphodiesterase"/>
    <property type="match status" value="1"/>
</dbReference>
<gene>
    <name evidence="3" type="ORF">DFH94DRAFT_770292</name>
</gene>
<dbReference type="PANTHER" id="PTHR13360:SF1">
    <property type="entry name" value="ACTIVATING SIGNAL COINTEGRATOR 1 COMPLEX SUBUNIT 1"/>
    <property type="match status" value="1"/>
</dbReference>
<keyword evidence="4" id="KW-1185">Reference proteome</keyword>
<dbReference type="EMBL" id="WHVB01000024">
    <property type="protein sequence ID" value="KAF8470950.1"/>
    <property type="molecule type" value="Genomic_DNA"/>
</dbReference>
<feature type="region of interest" description="Disordered" evidence="1">
    <location>
        <begin position="121"/>
        <end position="144"/>
    </location>
</feature>
<dbReference type="Proteomes" id="UP000759537">
    <property type="component" value="Unassembled WGS sequence"/>
</dbReference>
<name>A0A9P5JY00_9AGAM</name>
<dbReference type="GO" id="GO:0006307">
    <property type="term" value="P:DNA alkylation repair"/>
    <property type="evidence" value="ECO:0007669"/>
    <property type="project" value="InterPro"/>
</dbReference>
<evidence type="ECO:0000313" key="4">
    <source>
        <dbReference type="Proteomes" id="UP000759537"/>
    </source>
</evidence>